<dbReference type="CDD" id="cd01948">
    <property type="entry name" value="EAL"/>
    <property type="match status" value="1"/>
</dbReference>
<feature type="transmembrane region" description="Helical" evidence="1">
    <location>
        <begin position="74"/>
        <end position="96"/>
    </location>
</feature>
<reference evidence="5" key="1">
    <citation type="submission" date="2016-10" db="EMBL/GenBank/DDBJ databases">
        <authorList>
            <person name="Varghese N."/>
            <person name="Submissions S."/>
        </authorList>
    </citation>
    <scope>NUCLEOTIDE SEQUENCE [LARGE SCALE GENOMIC DNA]</scope>
    <source>
        <strain evidence="5">VPI 5359</strain>
    </source>
</reference>
<evidence type="ECO:0000259" key="2">
    <source>
        <dbReference type="PROSITE" id="PS50883"/>
    </source>
</evidence>
<dbReference type="RefSeq" id="WP_090242205.1">
    <property type="nucleotide sequence ID" value="NZ_FNOU01000001.1"/>
</dbReference>
<organism evidence="4 5">
    <name type="scientific">Eubacterium barkeri</name>
    <name type="common">Clostridium barkeri</name>
    <dbReference type="NCBI Taxonomy" id="1528"/>
    <lineage>
        <taxon>Bacteria</taxon>
        <taxon>Bacillati</taxon>
        <taxon>Bacillota</taxon>
        <taxon>Clostridia</taxon>
        <taxon>Eubacteriales</taxon>
        <taxon>Eubacteriaceae</taxon>
        <taxon>Eubacterium</taxon>
    </lineage>
</organism>
<keyword evidence="5" id="KW-1185">Reference proteome</keyword>
<feature type="domain" description="EAL" evidence="2">
    <location>
        <begin position="381"/>
        <end position="635"/>
    </location>
</feature>
<dbReference type="Proteomes" id="UP000199652">
    <property type="component" value="Unassembled WGS sequence"/>
</dbReference>
<dbReference type="PANTHER" id="PTHR33121:SF71">
    <property type="entry name" value="OXYGEN SENSOR PROTEIN DOSP"/>
    <property type="match status" value="1"/>
</dbReference>
<dbReference type="GO" id="GO:0071111">
    <property type="term" value="F:cyclic-guanylate-specific phosphodiesterase activity"/>
    <property type="evidence" value="ECO:0007669"/>
    <property type="project" value="InterPro"/>
</dbReference>
<evidence type="ECO:0000259" key="3">
    <source>
        <dbReference type="PROSITE" id="PS50887"/>
    </source>
</evidence>
<dbReference type="InterPro" id="IPR001633">
    <property type="entry name" value="EAL_dom"/>
</dbReference>
<evidence type="ECO:0000256" key="1">
    <source>
        <dbReference type="SAM" id="Phobius"/>
    </source>
</evidence>
<sequence>MIDYRIEYEISAILILVILMVYFLVKPRRFSKQLNLFIFYCVAVFFINITDIATVVLGWHHAVVPLWLLYGTNALYLCLGFMLPCLLAHYVFVAVGKKRNLPYLMYVPALIGILSILIINPFTGFFMSFSADGSYIRGPFNALELIVGIIYLGISLGYVLRNRQSIARETYYTILAAILINVILGGIQAFMPAYLLTGFGGALTVAVIYLSVQSYNDQVDSLTGLPSVEAFYLDVCRLLYKKDNDPLCIIVMDIQRFSTINMLLGWKKGNDFLIRIGQLIQQKIDLEWGTYARMESDHFVICVPLRRLEENKEQILNNPDLGGSKAFPIVLTYGVYVIDDPNLPVALMCDRALLALNTVKQNYIGRMGWYTAEMGERQLAEQKILTEMASALSKEEFIIQLQPVFDIEKNCLASAEALVRWHHPVEGLIPPNDFIPLFEKNGFIRLLDHYTFNASCAILADWRNRGLPMVPISVNLSQVSFYNVNLGKEMKETLTRYDIPQEFIHIEVTESAYMEEPKKMMATIKELQADGFIILLDDFGSGYSSLNVLKDIPVDILKIDLEFLRGFEENDKAEKILSAVIHMAQALGLPMVVEGIDSEGQLAFLKSRGCEFGQGYYYAKPLSVIDFEGMLQLHHCSYSQSEERIPK</sequence>
<dbReference type="PANTHER" id="PTHR33121">
    <property type="entry name" value="CYCLIC DI-GMP PHOSPHODIESTERASE PDEF"/>
    <property type="match status" value="1"/>
</dbReference>
<dbReference type="Gene3D" id="3.30.70.270">
    <property type="match status" value="1"/>
</dbReference>
<proteinExistence type="predicted"/>
<dbReference type="SUPFAM" id="SSF141868">
    <property type="entry name" value="EAL domain-like"/>
    <property type="match status" value="1"/>
</dbReference>
<feature type="domain" description="GGDEF" evidence="3">
    <location>
        <begin position="245"/>
        <end position="374"/>
    </location>
</feature>
<dbReference type="Gene3D" id="3.20.20.450">
    <property type="entry name" value="EAL domain"/>
    <property type="match status" value="1"/>
</dbReference>
<dbReference type="SMART" id="SM00052">
    <property type="entry name" value="EAL"/>
    <property type="match status" value="1"/>
</dbReference>
<dbReference type="PROSITE" id="PS50883">
    <property type="entry name" value="EAL"/>
    <property type="match status" value="1"/>
</dbReference>
<dbReference type="AlphaFoldDB" id="A0A1H3AHC7"/>
<dbReference type="InterPro" id="IPR000160">
    <property type="entry name" value="GGDEF_dom"/>
</dbReference>
<feature type="transmembrane region" description="Helical" evidence="1">
    <location>
        <begin position="142"/>
        <end position="159"/>
    </location>
</feature>
<feature type="transmembrane region" description="Helical" evidence="1">
    <location>
        <begin position="171"/>
        <end position="187"/>
    </location>
</feature>
<feature type="transmembrane region" description="Helical" evidence="1">
    <location>
        <begin position="37"/>
        <end position="62"/>
    </location>
</feature>
<dbReference type="InterPro" id="IPR029787">
    <property type="entry name" value="Nucleotide_cyclase"/>
</dbReference>
<dbReference type="Pfam" id="PF00990">
    <property type="entry name" value="GGDEF"/>
    <property type="match status" value="1"/>
</dbReference>
<name>A0A1H3AHC7_EUBBA</name>
<gene>
    <name evidence="4" type="ORF">SAMN04488579_10130</name>
</gene>
<dbReference type="InterPro" id="IPR050706">
    <property type="entry name" value="Cyclic-di-GMP_PDE-like"/>
</dbReference>
<dbReference type="InterPro" id="IPR043128">
    <property type="entry name" value="Rev_trsase/Diguanyl_cyclase"/>
</dbReference>
<dbReference type="SMART" id="SM00267">
    <property type="entry name" value="GGDEF"/>
    <property type="match status" value="1"/>
</dbReference>
<dbReference type="SUPFAM" id="SSF55073">
    <property type="entry name" value="Nucleotide cyclase"/>
    <property type="match status" value="1"/>
</dbReference>
<dbReference type="STRING" id="1528.SAMN04488579_10130"/>
<protein>
    <submittedName>
        <fullName evidence="4">EAL domain, c-di-GMP-specific phosphodiesterase class I (Or its enzymatically inactive variant)</fullName>
    </submittedName>
</protein>
<keyword evidence="1" id="KW-0472">Membrane</keyword>
<accession>A0A1H3AHC7</accession>
<dbReference type="Pfam" id="PF00563">
    <property type="entry name" value="EAL"/>
    <property type="match status" value="1"/>
</dbReference>
<feature type="transmembrane region" description="Helical" evidence="1">
    <location>
        <begin position="103"/>
        <end position="122"/>
    </location>
</feature>
<dbReference type="PROSITE" id="PS50887">
    <property type="entry name" value="GGDEF"/>
    <property type="match status" value="1"/>
</dbReference>
<evidence type="ECO:0000313" key="5">
    <source>
        <dbReference type="Proteomes" id="UP000199652"/>
    </source>
</evidence>
<feature type="transmembrane region" description="Helical" evidence="1">
    <location>
        <begin position="6"/>
        <end position="25"/>
    </location>
</feature>
<dbReference type="InterPro" id="IPR035919">
    <property type="entry name" value="EAL_sf"/>
</dbReference>
<keyword evidence="1" id="KW-1133">Transmembrane helix</keyword>
<dbReference type="EMBL" id="FNOU01000001">
    <property type="protein sequence ID" value="SDX28574.1"/>
    <property type="molecule type" value="Genomic_DNA"/>
</dbReference>
<dbReference type="OrthoDB" id="9762141at2"/>
<evidence type="ECO:0000313" key="4">
    <source>
        <dbReference type="EMBL" id="SDX28574.1"/>
    </source>
</evidence>
<keyword evidence="1" id="KW-0812">Transmembrane</keyword>